<evidence type="ECO:0000256" key="1">
    <source>
        <dbReference type="SAM" id="MobiDB-lite"/>
    </source>
</evidence>
<feature type="compositionally biased region" description="Polar residues" evidence="1">
    <location>
        <begin position="1911"/>
        <end position="1923"/>
    </location>
</feature>
<feature type="transmembrane region" description="Helical" evidence="2">
    <location>
        <begin position="1524"/>
        <end position="1546"/>
    </location>
</feature>
<sequence>TFSLNGAVTSVTTTATGATITVGTTGNVTSIQGNAAPSIYVYHMVGTVFNDGGATTVYAGGVVSGNLTEHGGTCTINSGGVVAAIVGFGQFLLAGSAASIIVSAQSAVTVSGSISGAIVVSAVSPSISGAIVVSSESSGTTITTSGYVENITSRASTAITAGGTVRTLAQSGGGSCTVLSGGLVGNVTGYGTFVVKGNVSNISTSAIGSSIIIVDTTGYVDFISGASTVTTVNVYHVVGSAVNAGGNTAVYAGGFVRATLTQNGGICNVSTGGTVDTLIGFGTFVLGGNIRTIATSPATEVAIISVLGTSILDSVTIGNNRSTIAVLAHAVIPIIEGVGSTMTIYGTVLDSTSTTGATTIFVGGGGVIQRHCVQGGSVAISNSGGKVISICGYGQFHITEGTVDALTTSGSCSSSVVVNYGAVLTSLVVNGSDSTTVRVMGHVGNITIGASVAGTVDIVVERGASCGPITRQSSNAYLVVAPMTMSFHLNASSSSISCINLGENALSVVSILLQNVVFVRETNKVGIDGQSTLLLLNSTASMFVSVVVVNSTFALPSAYSFLLMASAFYCPNMTASLFSVRINATGASVFQVAPTSVSSTSAVFSLRNSTIYLSDVGSMFTVSGTLGTTYLQSLSTNVTVVGCSSFDPIIRIVSTSTISLTIVQGLWTSTTSAVQLVGSVVSPIVTIDSMQFIVPASCTPAAPPRAVVEFRGVDDGSTSRSDSSVVNIVNALLVMTSSSVDFLPSSLLSTTEMTPLSFLLFNGTALSLLSSSVLIAACSSPQSYAGRMSAIEFVGANILNSKMEVQSMFTHGSSGDGRGEVSPSSRFSAITTNSSIGFINDSTLIARCFDVPSTSVSFMDLSCVLSNTSITIALVAIRQSSDSSTALLNVSHIMSRSNTVELLHSNIKVFAIISTPVGSEAFASAGGIRLVCSFVGVIPMSVGHLDPSLSSVVSTIHAPNCPTSKRSLLSSPVLLDEASPIPVSCWGTFTLSETVTGPTPTEDASRSASHNATHSVDSLSLSVTLSSTSSHSESLFTSTLGGTVSASPTPSVTPTRSRRTISRPSASPSTTSSQSPSNSSSPTLTFSLSQELSLTPTNSSTPQTETVVSPNMSVTLSCVAPETGFGEVLTSSADVSLRCDAAKYQLVGKLNMTANTADDVRSWLYPCIEMRASGGSRGQTTVYPSSLLSGDGPWVLVMPYALDASWVLHTPYVNSDNTIGDHSLLPSLPLVNVTQDDGDRLKETTIPPQWLTTRNISAIPASLVGDPNSYIWVNKSNLFSTTSGSLILWITVKPKYASTTSMTAVASCGGTHVPVEFSILWPQKVLSAAAQAIGGAVAVAGPFTGDPTAAAALAMVSLLSCSGSTPALSSFSYVVSVFFNLGATVMAIGNVGLIAAFCFLHYSATLLLLVWRRYRRRNAVLAWERVVAADEQKRKRRELRHSMSSADDATIDLSSSSSRVVVAMTMTKTTVVDMNETDEDLHLRTCGDARFPALTILAAGFLLPGSAYGASAAVSDVESSATDVALGVAAIIGLIATVVGMQWILYKKALPSMTFEPYPMPYRTGFPVERRLVFPAARWLPTRLRLAYQPLMGTRAAKYCKLSVVDLLLAVLLSVATGIGVGTNGASCSFLPIFIAICYLLYAGLLAALRPHRLPIDRVACPLIAAIYGIICMMKYFSPTSLEDTTDALQLALSVLQLWQVLCAAIVVAREFQWGWMERQEEKERLRLQRMKMRGDRKRSSRRGKGHHLDNMFLLNSEEGNMNDSFDLFDGIQSAIRKSPVESLHHHHHLVAVDDSQFWDSAGHAISSHSINNNSVAGRENYSFRATVGNEEDDDDDDVEHQALDNVFEHQPGGEDFDQTIAELLIEIGASETLMATKVTQGAGNDDDRNTNPARSFGDEKSNSKSKRQRVMSSLKSARSYLTSLMPLNIGKHGNDRRTESQPHVKGKI</sequence>
<dbReference type="Proteomes" id="UP000051952">
    <property type="component" value="Unassembled WGS sequence"/>
</dbReference>
<feature type="transmembrane region" description="Helical" evidence="2">
    <location>
        <begin position="1629"/>
        <end position="1647"/>
    </location>
</feature>
<feature type="transmembrane region" description="Helical" evidence="2">
    <location>
        <begin position="1689"/>
        <end position="1709"/>
    </location>
</feature>
<keyword evidence="2" id="KW-1133">Transmembrane helix</keyword>
<evidence type="ECO:0000256" key="2">
    <source>
        <dbReference type="SAM" id="Phobius"/>
    </source>
</evidence>
<keyword evidence="2 3" id="KW-0812">Transmembrane</keyword>
<name>A0A0S4J4K3_BODSA</name>
<feature type="compositionally biased region" description="Basic and acidic residues" evidence="1">
    <location>
        <begin position="1933"/>
        <end position="1943"/>
    </location>
</feature>
<keyword evidence="2" id="KW-0472">Membrane</keyword>
<reference evidence="4" key="1">
    <citation type="submission" date="2015-09" db="EMBL/GenBank/DDBJ databases">
        <authorList>
            <consortium name="Pathogen Informatics"/>
        </authorList>
    </citation>
    <scope>NUCLEOTIDE SEQUENCE [LARGE SCALE GENOMIC DNA]</scope>
    <source>
        <strain evidence="4">Lake Konstanz</strain>
    </source>
</reference>
<feature type="transmembrane region" description="Helical" evidence="2">
    <location>
        <begin position="1659"/>
        <end position="1677"/>
    </location>
</feature>
<feature type="transmembrane region" description="Helical" evidence="2">
    <location>
        <begin position="1602"/>
        <end position="1623"/>
    </location>
</feature>
<feature type="compositionally biased region" description="Low complexity" evidence="1">
    <location>
        <begin position="1062"/>
        <end position="1089"/>
    </location>
</feature>
<feature type="region of interest" description="Disordered" evidence="1">
    <location>
        <begin position="1034"/>
        <end position="1108"/>
    </location>
</feature>
<feature type="region of interest" description="Disordered" evidence="1">
    <location>
        <begin position="1880"/>
        <end position="1949"/>
    </location>
</feature>
<gene>
    <name evidence="3" type="ORF">BSAL_83555</name>
</gene>
<dbReference type="EMBL" id="CYKH01000938">
    <property type="protein sequence ID" value="CUG70371.1"/>
    <property type="molecule type" value="Genomic_DNA"/>
</dbReference>
<feature type="transmembrane region" description="Helical" evidence="2">
    <location>
        <begin position="1491"/>
        <end position="1512"/>
    </location>
</feature>
<proteinExistence type="predicted"/>
<evidence type="ECO:0000313" key="4">
    <source>
        <dbReference type="Proteomes" id="UP000051952"/>
    </source>
</evidence>
<dbReference type="VEuPathDB" id="TriTrypDB:BSAL_42005"/>
<dbReference type="VEuPathDB" id="TriTrypDB:BSAL_86100"/>
<feature type="compositionally biased region" description="Polar residues" evidence="1">
    <location>
        <begin position="1090"/>
        <end position="1108"/>
    </location>
</feature>
<protein>
    <submittedName>
        <fullName evidence="3">Transmembrane protein, putative</fullName>
    </submittedName>
</protein>
<organism evidence="3 4">
    <name type="scientific">Bodo saltans</name>
    <name type="common">Flagellated protozoan</name>
    <dbReference type="NCBI Taxonomy" id="75058"/>
    <lineage>
        <taxon>Eukaryota</taxon>
        <taxon>Discoba</taxon>
        <taxon>Euglenozoa</taxon>
        <taxon>Kinetoplastea</taxon>
        <taxon>Metakinetoplastina</taxon>
        <taxon>Eubodonida</taxon>
        <taxon>Bodonidae</taxon>
        <taxon>Bodo</taxon>
    </lineage>
</organism>
<accession>A0A0S4J4K3</accession>
<feature type="transmembrane region" description="Helical" evidence="2">
    <location>
        <begin position="1394"/>
        <end position="1411"/>
    </location>
</feature>
<dbReference type="VEuPathDB" id="TriTrypDB:BSAL_86105"/>
<feature type="non-terminal residue" evidence="3">
    <location>
        <position position="1"/>
    </location>
</feature>
<evidence type="ECO:0000313" key="3">
    <source>
        <dbReference type="EMBL" id="CUG70371.1"/>
    </source>
</evidence>
<keyword evidence="4" id="KW-1185">Reference proteome</keyword>
<feature type="compositionally biased region" description="Low complexity" evidence="1">
    <location>
        <begin position="1034"/>
        <end position="1055"/>
    </location>
</feature>